<keyword evidence="1" id="KW-1133">Transmembrane helix</keyword>
<dbReference type="EMBL" id="UFWZ01000001">
    <property type="protein sequence ID" value="SUY48064.1"/>
    <property type="molecule type" value="Genomic_DNA"/>
</dbReference>
<dbReference type="RefSeq" id="WP_115641929.1">
    <property type="nucleotide sequence ID" value="NZ_UFWZ01000001.1"/>
</dbReference>
<accession>A0A381J9X2</accession>
<keyword evidence="1" id="KW-0812">Transmembrane</keyword>
<proteinExistence type="predicted"/>
<protein>
    <submittedName>
        <fullName evidence="2">Uncharacterized protein</fullName>
    </submittedName>
</protein>
<name>A0A381J9X2_9CLOT</name>
<reference evidence="2 3" key="1">
    <citation type="submission" date="2018-06" db="EMBL/GenBank/DDBJ databases">
        <authorList>
            <consortium name="Pathogen Informatics"/>
            <person name="Doyle S."/>
        </authorList>
    </citation>
    <scope>NUCLEOTIDE SEQUENCE [LARGE SCALE GENOMIC DNA]</scope>
    <source>
        <strain evidence="2 3">NCTC9836</strain>
    </source>
</reference>
<evidence type="ECO:0000313" key="3">
    <source>
        <dbReference type="Proteomes" id="UP000254664"/>
    </source>
</evidence>
<keyword evidence="1" id="KW-0472">Membrane</keyword>
<feature type="transmembrane region" description="Helical" evidence="1">
    <location>
        <begin position="85"/>
        <end position="101"/>
    </location>
</feature>
<sequence>METIRFLIFIVSKILTFIFGVILIISPNRMLNYFVRKNLERSGNTDKKVDKNKLMKDTEKICKIGGVYCVIIILIDRFIRNSALAVIIGYFIIPPIGLYILEKRLNKGTFYNRSK</sequence>
<feature type="transmembrane region" description="Helical" evidence="1">
    <location>
        <begin position="6"/>
        <end position="26"/>
    </location>
</feature>
<evidence type="ECO:0000313" key="2">
    <source>
        <dbReference type="EMBL" id="SUY48064.1"/>
    </source>
</evidence>
<dbReference type="AlphaFoldDB" id="A0A381J9X2"/>
<feature type="transmembrane region" description="Helical" evidence="1">
    <location>
        <begin position="61"/>
        <end position="79"/>
    </location>
</feature>
<organism evidence="2 3">
    <name type="scientific">Clostridium putrefaciens</name>
    <dbReference type="NCBI Taxonomy" id="99675"/>
    <lineage>
        <taxon>Bacteria</taxon>
        <taxon>Bacillati</taxon>
        <taxon>Bacillota</taxon>
        <taxon>Clostridia</taxon>
        <taxon>Eubacteriales</taxon>
        <taxon>Clostridiaceae</taxon>
        <taxon>Clostridium</taxon>
    </lineage>
</organism>
<dbReference type="Proteomes" id="UP000254664">
    <property type="component" value="Unassembled WGS sequence"/>
</dbReference>
<keyword evidence="3" id="KW-1185">Reference proteome</keyword>
<gene>
    <name evidence="2" type="ORF">NCTC9836_02438</name>
</gene>
<evidence type="ECO:0000256" key="1">
    <source>
        <dbReference type="SAM" id="Phobius"/>
    </source>
</evidence>